<evidence type="ECO:0000256" key="2">
    <source>
        <dbReference type="SAM" id="Phobius"/>
    </source>
</evidence>
<evidence type="ECO:0000313" key="4">
    <source>
        <dbReference type="EMBL" id="KMW70984.1"/>
    </source>
</evidence>
<dbReference type="InterPro" id="IPR036514">
    <property type="entry name" value="SGNH_hydro_sf"/>
</dbReference>
<organism evidence="3 5">
    <name type="scientific">Limnoraphis robusta CS-951</name>
    <dbReference type="NCBI Taxonomy" id="1637645"/>
    <lineage>
        <taxon>Bacteria</taxon>
        <taxon>Bacillati</taxon>
        <taxon>Cyanobacteriota</taxon>
        <taxon>Cyanophyceae</taxon>
        <taxon>Oscillatoriophycideae</taxon>
        <taxon>Oscillatoriales</taxon>
        <taxon>Sirenicapillariaceae</taxon>
        <taxon>Limnoraphis</taxon>
    </lineage>
</organism>
<dbReference type="Gene3D" id="3.40.50.1110">
    <property type="entry name" value="SGNH hydrolase"/>
    <property type="match status" value="1"/>
</dbReference>
<accession>A0A0F5YAG3</accession>
<name>A0A0F5YAG3_9CYAN</name>
<evidence type="ECO:0008006" key="6">
    <source>
        <dbReference type="Google" id="ProtNLM"/>
    </source>
</evidence>
<reference evidence="3 5" key="1">
    <citation type="submission" date="2015-06" db="EMBL/GenBank/DDBJ databases">
        <title>Draft genome assembly of filamentous brackish cyanobacterium Limnoraphis robusta strain CS-951.</title>
        <authorList>
            <person name="Willis A."/>
            <person name="Parks M."/>
            <person name="Burford M.A."/>
        </authorList>
    </citation>
    <scope>NUCLEOTIDE SEQUENCE [LARGE SCALE GENOMIC DNA]</scope>
    <source>
        <strain evidence="3 5">CS-951</strain>
    </source>
</reference>
<evidence type="ECO:0000313" key="5">
    <source>
        <dbReference type="Proteomes" id="UP000033607"/>
    </source>
</evidence>
<dbReference type="Proteomes" id="UP000033607">
    <property type="component" value="Unassembled WGS sequence"/>
</dbReference>
<proteinExistence type="predicted"/>
<keyword evidence="2" id="KW-1133">Transmembrane helix</keyword>
<protein>
    <recommendedName>
        <fullName evidence="6">DUF1574 domain-containing protein</fullName>
    </recommendedName>
</protein>
<dbReference type="OrthoDB" id="453133at2"/>
<dbReference type="AlphaFoldDB" id="A0A0F5YAG3"/>
<dbReference type="SUPFAM" id="SSF52266">
    <property type="entry name" value="SGNH hydrolase"/>
    <property type="match status" value="1"/>
</dbReference>
<feature type="transmembrane region" description="Helical" evidence="2">
    <location>
        <begin position="12"/>
        <end position="29"/>
    </location>
</feature>
<evidence type="ECO:0000256" key="1">
    <source>
        <dbReference type="SAM" id="MobiDB-lite"/>
    </source>
</evidence>
<feature type="region of interest" description="Disordered" evidence="1">
    <location>
        <begin position="37"/>
        <end position="62"/>
    </location>
</feature>
<keyword evidence="2" id="KW-0472">Membrane</keyword>
<gene>
    <name evidence="3" type="ORF">WN50_23785</name>
    <name evidence="4" type="ORF">WN50_31180</name>
</gene>
<dbReference type="EMBL" id="LATL02000003">
    <property type="protein sequence ID" value="KMW70984.1"/>
    <property type="molecule type" value="Genomic_DNA"/>
</dbReference>
<keyword evidence="2" id="KW-0812">Transmembrane</keyword>
<dbReference type="RefSeq" id="WP_046281084.1">
    <property type="nucleotide sequence ID" value="NZ_LATL02000003.1"/>
</dbReference>
<dbReference type="EMBL" id="LATL02000294">
    <property type="protein sequence ID" value="KKD35723.1"/>
    <property type="molecule type" value="Genomic_DNA"/>
</dbReference>
<sequence>MNLFRRLKFSGFWGWIVAAFLLVVTVFNFQQKQVNSTPSRSLSNTQNQAIVNPENPSNSAQNSQIETIAKSNSCTQQSPFDESVRFALRGSNLAQTAKTKQQWDEVARNWVQAVAWMQAVPPNSPKRAFAEKKVVEYMRNLAYSQQQAAKTQMTSQFPSFDSEFLDQQLQLYLSYLSTVGKPDILIVGSSRAVQGIDPREMKVALAAKGYQGLKIFNFGVNGATAQVVNYILREVLTPDQLPKMIVWADGVRALNSGRIDRTYQSIMASEGHKRLASGVRPKLAQNQSEQTKICYQMPKSCMAQPKWNFPKASQENQQLETEIAVEPLELESESETFDFVQFEQSETPQLNNLLYRSSEPITATPVSLGTTIDANGFLPQSNRFNPNTYYQQRPYVSGQYDGDYRAFNLGGEQARALSFLVGFVKTRNIPLVFVNLPLTDDYLDSFRWWAEQQFRNHMQRLSKEYGFLFIDLSEQALTRYEYFVDPSHLNRYGARVVAQKLVGQSAIPWPRAK</sequence>
<evidence type="ECO:0000313" key="3">
    <source>
        <dbReference type="EMBL" id="KKD35723.1"/>
    </source>
</evidence>
<comment type="caution">
    <text evidence="3">The sequence shown here is derived from an EMBL/GenBank/DDBJ whole genome shotgun (WGS) entry which is preliminary data.</text>
</comment>
<dbReference type="PATRIC" id="fig|1637645.4.peg.51"/>